<keyword evidence="4" id="KW-1134">Transmembrane beta strand</keyword>
<dbReference type="InterPro" id="IPR002299">
    <property type="entry name" value="Porin_Neis"/>
</dbReference>
<keyword evidence="7" id="KW-0406">Ion transport</keyword>
<dbReference type="InterPro" id="IPR023614">
    <property type="entry name" value="Porin_dom_sf"/>
</dbReference>
<evidence type="ECO:0000256" key="6">
    <source>
        <dbReference type="ARBA" id="ARBA00022729"/>
    </source>
</evidence>
<dbReference type="Pfam" id="PF13609">
    <property type="entry name" value="Porin_4"/>
    <property type="match status" value="1"/>
</dbReference>
<dbReference type="PANTHER" id="PTHR34501:SF9">
    <property type="entry name" value="MAJOR OUTER MEMBRANE PROTEIN P.IA"/>
    <property type="match status" value="1"/>
</dbReference>
<keyword evidence="5" id="KW-0812">Transmembrane</keyword>
<evidence type="ECO:0000256" key="4">
    <source>
        <dbReference type="ARBA" id="ARBA00022452"/>
    </source>
</evidence>
<dbReference type="SUPFAM" id="SSF56935">
    <property type="entry name" value="Porins"/>
    <property type="match status" value="1"/>
</dbReference>
<keyword evidence="3" id="KW-0813">Transport</keyword>
<evidence type="ECO:0000256" key="2">
    <source>
        <dbReference type="ARBA" id="ARBA00011233"/>
    </source>
</evidence>
<dbReference type="GO" id="GO:0015288">
    <property type="term" value="F:porin activity"/>
    <property type="evidence" value="ECO:0007669"/>
    <property type="project" value="UniProtKB-KW"/>
</dbReference>
<reference evidence="13 14" key="1">
    <citation type="submission" date="2017-03" db="EMBL/GenBank/DDBJ databases">
        <title>Genome analysis of strain PAMC 26510.</title>
        <authorList>
            <person name="Oh H.-M."/>
            <person name="Yang J.-A."/>
        </authorList>
    </citation>
    <scope>NUCLEOTIDE SEQUENCE [LARGE SCALE GENOMIC DNA]</scope>
    <source>
        <strain evidence="13 14">PAMC 26510</strain>
    </source>
</reference>
<evidence type="ECO:0000256" key="1">
    <source>
        <dbReference type="ARBA" id="ARBA00004571"/>
    </source>
</evidence>
<gene>
    <name evidence="13" type="ORF">PAMC26510_34540</name>
</gene>
<sequence length="391" mass="41252">MQPVESTDSLKGSTMKKTLIVAAVAASFATAANAQSSVTLYGLIDAGFTYVNNEKSANADKGSAAAFRLSSGNVNGSRWGLRGAEDLGGGMKAIFTLENGFNIGTGASQQGGREFGRQAYVGISTAQFGTVTLGRQYDSVVDYVAPLTANGSWGGTYFSHPFDNDNTDNSFRVNNSVKYQSANYGGLTFGGLYGFSNEAGGFADNRAYSAGAQYAYGPFKMAAAYLQVQNGNSANLGGAITETNGDPLMANVSAQTQRTFGVGANYSFGPATVGAVWTQSRFQFVGGDSTLRYNNYEVNARYSLTPALALGAAYTYTDRKGMVPGNANNDHARYHQVGLQTDYALSKRTDIYAEGVVQLTDGDTAAQVYGSNARAVHGNQVVVSTGLRHRF</sequence>
<dbReference type="PRINTS" id="PR00182">
    <property type="entry name" value="ECOLNEIPORIN"/>
</dbReference>
<name>A0A242M5H7_CABSO</name>
<evidence type="ECO:0000256" key="7">
    <source>
        <dbReference type="ARBA" id="ARBA00023065"/>
    </source>
</evidence>
<protein>
    <submittedName>
        <fullName evidence="13">Outer membrane protein (Porin)</fullName>
    </submittedName>
</protein>
<evidence type="ECO:0000313" key="13">
    <source>
        <dbReference type="EMBL" id="OTP66449.1"/>
    </source>
</evidence>
<evidence type="ECO:0000256" key="10">
    <source>
        <dbReference type="ARBA" id="ARBA00023237"/>
    </source>
</evidence>
<feature type="chain" id="PRO_5012196289" evidence="11">
    <location>
        <begin position="35"/>
        <end position="391"/>
    </location>
</feature>
<evidence type="ECO:0000313" key="14">
    <source>
        <dbReference type="Proteomes" id="UP000194546"/>
    </source>
</evidence>
<dbReference type="PANTHER" id="PTHR34501">
    <property type="entry name" value="PROTEIN YDDL-RELATED"/>
    <property type="match status" value="1"/>
</dbReference>
<evidence type="ECO:0000256" key="5">
    <source>
        <dbReference type="ARBA" id="ARBA00022692"/>
    </source>
</evidence>
<dbReference type="InterPro" id="IPR001702">
    <property type="entry name" value="Porin_Gram-ve"/>
</dbReference>
<comment type="caution">
    <text evidence="13">The sequence shown here is derived from an EMBL/GenBank/DDBJ whole genome shotgun (WGS) entry which is preliminary data.</text>
</comment>
<keyword evidence="8" id="KW-0626">Porin</keyword>
<dbReference type="GO" id="GO:0034220">
    <property type="term" value="P:monoatomic ion transmembrane transport"/>
    <property type="evidence" value="ECO:0007669"/>
    <property type="project" value="InterPro"/>
</dbReference>
<dbReference type="CDD" id="cd00342">
    <property type="entry name" value="gram_neg_porins"/>
    <property type="match status" value="1"/>
</dbReference>
<dbReference type="Proteomes" id="UP000194546">
    <property type="component" value="Unassembled WGS sequence"/>
</dbReference>
<dbReference type="PRINTS" id="PR00184">
    <property type="entry name" value="NEISSPPORIN"/>
</dbReference>
<evidence type="ECO:0000256" key="8">
    <source>
        <dbReference type="ARBA" id="ARBA00023114"/>
    </source>
</evidence>
<evidence type="ECO:0000259" key="12">
    <source>
        <dbReference type="Pfam" id="PF13609"/>
    </source>
</evidence>
<dbReference type="InterPro" id="IPR050298">
    <property type="entry name" value="Gram-neg_bact_OMP"/>
</dbReference>
<organism evidence="13 14">
    <name type="scientific">Caballeronia sordidicola</name>
    <name type="common">Burkholderia sordidicola</name>
    <dbReference type="NCBI Taxonomy" id="196367"/>
    <lineage>
        <taxon>Bacteria</taxon>
        <taxon>Pseudomonadati</taxon>
        <taxon>Pseudomonadota</taxon>
        <taxon>Betaproteobacteria</taxon>
        <taxon>Burkholderiales</taxon>
        <taxon>Burkholderiaceae</taxon>
        <taxon>Caballeronia</taxon>
    </lineage>
</organism>
<feature type="signal peptide" evidence="11">
    <location>
        <begin position="1"/>
        <end position="34"/>
    </location>
</feature>
<dbReference type="AlphaFoldDB" id="A0A242M5H7"/>
<dbReference type="GO" id="GO:0009279">
    <property type="term" value="C:cell outer membrane"/>
    <property type="evidence" value="ECO:0007669"/>
    <property type="project" value="UniProtKB-SubCell"/>
</dbReference>
<keyword evidence="9" id="KW-0472">Membrane</keyword>
<dbReference type="GO" id="GO:0046930">
    <property type="term" value="C:pore complex"/>
    <property type="evidence" value="ECO:0007669"/>
    <property type="project" value="UniProtKB-KW"/>
</dbReference>
<keyword evidence="6 11" id="KW-0732">Signal</keyword>
<proteinExistence type="predicted"/>
<dbReference type="EMBL" id="NBTY01000200">
    <property type="protein sequence ID" value="OTP66449.1"/>
    <property type="molecule type" value="Genomic_DNA"/>
</dbReference>
<dbReference type="InterPro" id="IPR033900">
    <property type="entry name" value="Gram_neg_porin_domain"/>
</dbReference>
<evidence type="ECO:0000256" key="9">
    <source>
        <dbReference type="ARBA" id="ARBA00023136"/>
    </source>
</evidence>
<evidence type="ECO:0000256" key="11">
    <source>
        <dbReference type="SAM" id="SignalP"/>
    </source>
</evidence>
<feature type="domain" description="Porin" evidence="12">
    <location>
        <begin position="22"/>
        <end position="355"/>
    </location>
</feature>
<keyword evidence="10" id="KW-0998">Cell outer membrane</keyword>
<comment type="subunit">
    <text evidence="2">Homotrimer.</text>
</comment>
<evidence type="ECO:0000256" key="3">
    <source>
        <dbReference type="ARBA" id="ARBA00022448"/>
    </source>
</evidence>
<accession>A0A242M5H7</accession>
<dbReference type="Gene3D" id="2.40.160.10">
    <property type="entry name" value="Porin"/>
    <property type="match status" value="1"/>
</dbReference>
<comment type="subcellular location">
    <subcellularLocation>
        <location evidence="1">Cell outer membrane</location>
        <topology evidence="1">Multi-pass membrane protein</topology>
    </subcellularLocation>
</comment>